<proteinExistence type="predicted"/>
<accession>A0A8R1E9H8</accession>
<sequence>MANLWIFLIFGAFAFSSILCDQAQIEAYSKKFNPRKLQDGDHIARQYPRHRIEVTSSFGLTEPTILFLEAVIEQHFTGKFDTEAMNLMQTEIQQIMGGYWGIQFFESPYLFFSTAFRRSSSFIVFDVDGAGIAIVKEL</sequence>
<name>A0A8R1E9H8_CAEJA</name>
<evidence type="ECO:0000313" key="2">
    <source>
        <dbReference type="EnsemblMetazoa" id="CJA28744.1"/>
    </source>
</evidence>
<evidence type="ECO:0000313" key="3">
    <source>
        <dbReference type="Proteomes" id="UP000005237"/>
    </source>
</evidence>
<dbReference type="AlphaFoldDB" id="A0A8R1E9H8"/>
<keyword evidence="1" id="KW-0732">Signal</keyword>
<feature type="signal peptide" evidence="1">
    <location>
        <begin position="1"/>
        <end position="20"/>
    </location>
</feature>
<keyword evidence="3" id="KW-1185">Reference proteome</keyword>
<reference evidence="3" key="1">
    <citation type="submission" date="2010-08" db="EMBL/GenBank/DDBJ databases">
        <authorList>
            <consortium name="Caenorhabditis japonica Sequencing Consortium"/>
            <person name="Wilson R.K."/>
        </authorList>
    </citation>
    <scope>NUCLEOTIDE SEQUENCE [LARGE SCALE GENOMIC DNA]</scope>
    <source>
        <strain evidence="3">DF5081</strain>
    </source>
</reference>
<feature type="chain" id="PRO_5035812585" evidence="1">
    <location>
        <begin position="21"/>
        <end position="138"/>
    </location>
</feature>
<evidence type="ECO:0000256" key="1">
    <source>
        <dbReference type="SAM" id="SignalP"/>
    </source>
</evidence>
<reference evidence="2" key="2">
    <citation type="submission" date="2022-06" db="UniProtKB">
        <authorList>
            <consortium name="EnsemblMetazoa"/>
        </authorList>
    </citation>
    <scope>IDENTIFICATION</scope>
    <source>
        <strain evidence="2">DF5081</strain>
    </source>
</reference>
<dbReference type="EnsemblMetazoa" id="CJA28744.1">
    <property type="protein sequence ID" value="CJA28744.1"/>
    <property type="gene ID" value="WBGene00184318"/>
</dbReference>
<dbReference type="Proteomes" id="UP000005237">
    <property type="component" value="Unassembled WGS sequence"/>
</dbReference>
<organism evidence="2 3">
    <name type="scientific">Caenorhabditis japonica</name>
    <dbReference type="NCBI Taxonomy" id="281687"/>
    <lineage>
        <taxon>Eukaryota</taxon>
        <taxon>Metazoa</taxon>
        <taxon>Ecdysozoa</taxon>
        <taxon>Nematoda</taxon>
        <taxon>Chromadorea</taxon>
        <taxon>Rhabditida</taxon>
        <taxon>Rhabditina</taxon>
        <taxon>Rhabditomorpha</taxon>
        <taxon>Rhabditoidea</taxon>
        <taxon>Rhabditidae</taxon>
        <taxon>Peloderinae</taxon>
        <taxon>Caenorhabditis</taxon>
    </lineage>
</organism>
<protein>
    <submittedName>
        <fullName evidence="2">Uncharacterized protein</fullName>
    </submittedName>
</protein>